<dbReference type="SUPFAM" id="SSF140931">
    <property type="entry name" value="Fic-like"/>
    <property type="match status" value="1"/>
</dbReference>
<proteinExistence type="predicted"/>
<feature type="region of interest" description="Disordered" evidence="3">
    <location>
        <begin position="397"/>
        <end position="436"/>
    </location>
</feature>
<reference evidence="5 6" key="1">
    <citation type="submission" date="2019-06" db="EMBL/GenBank/DDBJ databases">
        <title>Sequencing the genomes of 1000 actinobacteria strains.</title>
        <authorList>
            <person name="Klenk H.-P."/>
        </authorList>
    </citation>
    <scope>NUCLEOTIDE SEQUENCE [LARGE SCALE GENOMIC DNA]</scope>
    <source>
        <strain evidence="5 6">DSM 21947</strain>
    </source>
</reference>
<evidence type="ECO:0000256" key="1">
    <source>
        <dbReference type="PIRSR" id="PIRSR640198-1"/>
    </source>
</evidence>
<dbReference type="EMBL" id="VFRA01000001">
    <property type="protein sequence ID" value="TQO20996.1"/>
    <property type="molecule type" value="Genomic_DNA"/>
</dbReference>
<dbReference type="InterPro" id="IPR036597">
    <property type="entry name" value="Fido-like_dom_sf"/>
</dbReference>
<dbReference type="InterPro" id="IPR040198">
    <property type="entry name" value="Fido_containing"/>
</dbReference>
<evidence type="ECO:0000313" key="6">
    <source>
        <dbReference type="Proteomes" id="UP000316560"/>
    </source>
</evidence>
<dbReference type="InterPro" id="IPR036390">
    <property type="entry name" value="WH_DNA-bd_sf"/>
</dbReference>
<gene>
    <name evidence="5" type="ORF">FB472_2658</name>
</gene>
<dbReference type="PROSITE" id="PS51459">
    <property type="entry name" value="FIDO"/>
    <property type="match status" value="1"/>
</dbReference>
<dbReference type="GO" id="GO:0006355">
    <property type="term" value="P:regulation of DNA-templated transcription"/>
    <property type="evidence" value="ECO:0007669"/>
    <property type="project" value="InterPro"/>
</dbReference>
<sequence length="445" mass="48637">MAYDVDLLWNPHDAAHLSRKDRAPGRYRAYVPDELGDQLPQIGQEAQQAAEDALAVLARADERIGARGGYLNHLLIRSESISSSWIEGNRVTPKKLAIAELLQQGTRVALDVVANVRATEEAIASLADRERPVTTADLEHLQHVIEPELDVGLRTEQNWVGGSGWSPLRADFVPPPESEVRRLVDDLSRFVTTTHGNPVARAAIAHAQFETIHPFIDGNGRTGRALIHTVLRRTDALRNTLIPISTVFAGDINAYIAGLTAFRKDPPRLDDWIIGFANAAELAAANAVRLSGDIAALDAEIRDTLVRYRNAEGVSPATPRRDAVILRILDALATEPVLTIETVAARHRVSPAAAHRALAQLAEAGVLGRNKDHKGKLICWTADRHLALVALTERSNRVGAGDTEHQRPRRGPAAPDPNQTGLLRATPKHQATPRKVNRVRLRDFG</sequence>
<evidence type="ECO:0000259" key="4">
    <source>
        <dbReference type="PROSITE" id="PS51459"/>
    </source>
</evidence>
<comment type="caution">
    <text evidence="5">The sequence shown here is derived from an EMBL/GenBank/DDBJ whole genome shotgun (WGS) entry which is preliminary data.</text>
</comment>
<dbReference type="PANTHER" id="PTHR13504">
    <property type="entry name" value="FIDO DOMAIN-CONTAINING PROTEIN DDB_G0283145"/>
    <property type="match status" value="1"/>
</dbReference>
<dbReference type="GO" id="GO:0003677">
    <property type="term" value="F:DNA binding"/>
    <property type="evidence" value="ECO:0007669"/>
    <property type="project" value="InterPro"/>
</dbReference>
<dbReference type="Pfam" id="PF02661">
    <property type="entry name" value="Fic"/>
    <property type="match status" value="1"/>
</dbReference>
<feature type="active site" evidence="1">
    <location>
        <position position="213"/>
    </location>
</feature>
<dbReference type="Gene3D" id="1.10.3290.10">
    <property type="entry name" value="Fido-like domain"/>
    <property type="match status" value="1"/>
</dbReference>
<dbReference type="RefSeq" id="WP_141991222.1">
    <property type="nucleotide sequence ID" value="NZ_VFRA01000001.1"/>
</dbReference>
<dbReference type="InterPro" id="IPR036388">
    <property type="entry name" value="WH-like_DNA-bd_sf"/>
</dbReference>
<evidence type="ECO:0000256" key="2">
    <source>
        <dbReference type="PIRSR" id="PIRSR640198-2"/>
    </source>
</evidence>
<dbReference type="AlphaFoldDB" id="A0A8H2KB67"/>
<dbReference type="SUPFAM" id="SSF46785">
    <property type="entry name" value="Winged helix' DNA-binding domain"/>
    <property type="match status" value="1"/>
</dbReference>
<feature type="domain" description="Fido" evidence="4">
    <location>
        <begin position="133"/>
        <end position="278"/>
    </location>
</feature>
<accession>A0A8H2KB67</accession>
<organism evidence="5 6">
    <name type="scientific">Rhodoglobus vestalii</name>
    <dbReference type="NCBI Taxonomy" id="193384"/>
    <lineage>
        <taxon>Bacteria</taxon>
        <taxon>Bacillati</taxon>
        <taxon>Actinomycetota</taxon>
        <taxon>Actinomycetes</taxon>
        <taxon>Micrococcales</taxon>
        <taxon>Microbacteriaceae</taxon>
        <taxon>Rhodoglobus</taxon>
    </lineage>
</organism>
<feature type="binding site" evidence="2">
    <location>
        <begin position="217"/>
        <end position="224"/>
    </location>
    <ligand>
        <name>ATP</name>
        <dbReference type="ChEBI" id="CHEBI:30616"/>
    </ligand>
</feature>
<dbReference type="GO" id="GO:0005524">
    <property type="term" value="F:ATP binding"/>
    <property type="evidence" value="ECO:0007669"/>
    <property type="project" value="UniProtKB-KW"/>
</dbReference>
<dbReference type="Gene3D" id="1.10.10.10">
    <property type="entry name" value="Winged helix-like DNA-binding domain superfamily/Winged helix DNA-binding domain"/>
    <property type="match status" value="1"/>
</dbReference>
<dbReference type="OrthoDB" id="9813719at2"/>
<evidence type="ECO:0000313" key="5">
    <source>
        <dbReference type="EMBL" id="TQO20996.1"/>
    </source>
</evidence>
<protein>
    <submittedName>
        <fullName evidence="5">Fic family protein</fullName>
    </submittedName>
</protein>
<dbReference type="InterPro" id="IPR003812">
    <property type="entry name" value="Fido"/>
</dbReference>
<dbReference type="PANTHER" id="PTHR13504:SF38">
    <property type="entry name" value="FIDO DOMAIN-CONTAINING PROTEIN"/>
    <property type="match status" value="1"/>
</dbReference>
<evidence type="ECO:0000256" key="3">
    <source>
        <dbReference type="SAM" id="MobiDB-lite"/>
    </source>
</evidence>
<keyword evidence="2" id="KW-0067">ATP-binding</keyword>
<keyword evidence="6" id="KW-1185">Reference proteome</keyword>
<name>A0A8H2KB67_9MICO</name>
<dbReference type="Proteomes" id="UP000316560">
    <property type="component" value="Unassembled WGS sequence"/>
</dbReference>
<keyword evidence="2" id="KW-0547">Nucleotide-binding</keyword>